<dbReference type="EMBL" id="JAKRVY010000008">
    <property type="protein sequence ID" value="MCL9814649.1"/>
    <property type="molecule type" value="Genomic_DNA"/>
</dbReference>
<dbReference type="RefSeq" id="WP_250597796.1">
    <property type="nucleotide sequence ID" value="NZ_JAKRVY010000008.1"/>
</dbReference>
<dbReference type="Proteomes" id="UP001202674">
    <property type="component" value="Unassembled WGS sequence"/>
</dbReference>
<keyword evidence="6" id="KW-1185">Reference proteome</keyword>
<feature type="region of interest" description="Disordered" evidence="3">
    <location>
        <begin position="1"/>
        <end position="72"/>
    </location>
</feature>
<proteinExistence type="predicted"/>
<dbReference type="GO" id="GO:0097589">
    <property type="term" value="C:archaeal-type flagellum"/>
    <property type="evidence" value="ECO:0007669"/>
    <property type="project" value="UniProtKB-SubCell"/>
</dbReference>
<sequence length="315" mass="34774">MNIGTILDELGLDALSPGGPDDPDAGPQEPLDDEEEEEDEGEEVTEERESSSSGGLFGGGDDGASELTDDIADIEHELDGVRNQVEQNSASIDGLESEQVNVGERLDRIEEHNATLLGVYDHLTESVNPFTGDWEGDIEQPDESEAKFGVIPGPEDETENEDEWDTETEETDPGQSSERSPEPEPTFEPASEQPVRTTATEPTSTSTRPPNTDDGPYLTRFAATYATEVLLMEWLTMLVDRSGQEGALKALDHYDRIDWISEPVKRDLEVMLSGAHCDPDTPPRNDLNTDVHDRSFKYIARLSQQAQLEQSEQVR</sequence>
<feature type="compositionally biased region" description="Acidic residues" evidence="3">
    <location>
        <begin position="154"/>
        <end position="172"/>
    </location>
</feature>
<dbReference type="PANTHER" id="PTHR40698:SF1">
    <property type="entry name" value="FLAGELLA-RELATED PROTEIN D-RELATED"/>
    <property type="match status" value="1"/>
</dbReference>
<dbReference type="PANTHER" id="PTHR40698">
    <property type="entry name" value="FLAGELLA-RELATED PROTEIN E-RELATED-RELATED"/>
    <property type="match status" value="1"/>
</dbReference>
<evidence type="ECO:0000256" key="3">
    <source>
        <dbReference type="SAM" id="MobiDB-lite"/>
    </source>
</evidence>
<evidence type="ECO:0000313" key="6">
    <source>
        <dbReference type="Proteomes" id="UP001202674"/>
    </source>
</evidence>
<reference evidence="5 6" key="1">
    <citation type="journal article" date="2022" name="Syst. Appl. Microbiol.">
        <title>Natronocalculus amylovorans gen. nov., sp. nov., and Natranaeroarchaeum aerophilus sp. nov., dominant culturable amylolytic natronoarchaea from hypersaline soda lakes in southwestern Siberia.</title>
        <authorList>
            <person name="Sorokin D.Y."/>
            <person name="Elcheninov A.G."/>
            <person name="Khizhniak T.V."/>
            <person name="Koenen M."/>
            <person name="Bale N.J."/>
            <person name="Damste J.S.S."/>
            <person name="Kublanov I.V."/>
        </authorList>
    </citation>
    <scope>NUCLEOTIDE SEQUENCE [LARGE SCALE GENOMIC DNA]</scope>
    <source>
        <strain evidence="5 6">AArc-St1-1</strain>
    </source>
</reference>
<evidence type="ECO:0000256" key="1">
    <source>
        <dbReference type="ARBA" id="ARBA00004618"/>
    </source>
</evidence>
<dbReference type="GO" id="GO:0097588">
    <property type="term" value="P:archaeal or bacterial-type flagellum-dependent cell motility"/>
    <property type="evidence" value="ECO:0007669"/>
    <property type="project" value="InterPro"/>
</dbReference>
<feature type="domain" description="Archaeal flagella protein FlaD/E" evidence="4">
    <location>
        <begin position="214"/>
        <end position="303"/>
    </location>
</feature>
<dbReference type="AlphaFoldDB" id="A0AAE3K857"/>
<feature type="region of interest" description="Disordered" evidence="3">
    <location>
        <begin position="132"/>
        <end position="217"/>
    </location>
</feature>
<keyword evidence="2" id="KW-0974">Archaeal flagellum</keyword>
<evidence type="ECO:0000313" key="5">
    <source>
        <dbReference type="EMBL" id="MCL9814649.1"/>
    </source>
</evidence>
<evidence type="ECO:0000256" key="2">
    <source>
        <dbReference type="ARBA" id="ARBA00022440"/>
    </source>
</evidence>
<dbReference type="Pfam" id="PF04659">
    <property type="entry name" value="Arch_fla_DE"/>
    <property type="match status" value="1"/>
</dbReference>
<name>A0AAE3K857_9EURY</name>
<evidence type="ECO:0000259" key="4">
    <source>
        <dbReference type="Pfam" id="PF04659"/>
    </source>
</evidence>
<comment type="caution">
    <text evidence="5">The sequence shown here is derived from an EMBL/GenBank/DDBJ whole genome shotgun (WGS) entry which is preliminary data.</text>
</comment>
<organism evidence="5 6">
    <name type="scientific">Natranaeroarchaeum aerophilus</name>
    <dbReference type="NCBI Taxonomy" id="2917711"/>
    <lineage>
        <taxon>Archaea</taxon>
        <taxon>Methanobacteriati</taxon>
        <taxon>Methanobacteriota</taxon>
        <taxon>Stenosarchaea group</taxon>
        <taxon>Halobacteria</taxon>
        <taxon>Halobacteriales</taxon>
        <taxon>Natronoarchaeaceae</taxon>
        <taxon>Natranaeroarchaeum</taxon>
    </lineage>
</organism>
<feature type="compositionally biased region" description="Acidic residues" evidence="3">
    <location>
        <begin position="63"/>
        <end position="72"/>
    </location>
</feature>
<comment type="subcellular location">
    <subcellularLocation>
        <location evidence="1">Archaeal flagellum</location>
    </subcellularLocation>
</comment>
<dbReference type="Pfam" id="PF05377">
    <property type="entry name" value="FlaC_arch"/>
    <property type="match status" value="1"/>
</dbReference>
<feature type="compositionally biased region" description="Acidic residues" evidence="3">
    <location>
        <begin position="134"/>
        <end position="143"/>
    </location>
</feature>
<dbReference type="InterPro" id="IPR009205">
    <property type="entry name" value="FlaC_arc"/>
</dbReference>
<accession>A0AAE3K857</accession>
<dbReference type="InterPro" id="IPR006752">
    <property type="entry name" value="Arch_fla_DE"/>
</dbReference>
<protein>
    <recommendedName>
        <fullName evidence="4">Archaeal flagella protein FlaD/E domain-containing protein</fullName>
    </recommendedName>
</protein>
<feature type="compositionally biased region" description="Low complexity" evidence="3">
    <location>
        <begin position="194"/>
        <end position="212"/>
    </location>
</feature>
<dbReference type="InterPro" id="IPR052494">
    <property type="entry name" value="Flagella_assembly_related"/>
</dbReference>
<feature type="compositionally biased region" description="Acidic residues" evidence="3">
    <location>
        <begin position="30"/>
        <end position="46"/>
    </location>
</feature>
<gene>
    <name evidence="5" type="ORF">AArcSt11_13405</name>
</gene>